<dbReference type="SFLD" id="SFLDG01020">
    <property type="entry name" value="Terpene_Cyclase_Like_2"/>
    <property type="match status" value="1"/>
</dbReference>
<dbReference type="Gene3D" id="1.10.600.10">
    <property type="entry name" value="Farnesyl Diphosphate Synthase"/>
    <property type="match status" value="1"/>
</dbReference>
<keyword evidence="2" id="KW-0479">Metal-binding</keyword>
<reference evidence="3" key="1">
    <citation type="submission" date="2022-10" db="EMBL/GenBank/DDBJ databases">
        <title>Streptomyces beihaiensis sp. nov., a chitin degrading actinobacterium, isolated from shrimp pond soil.</title>
        <authorList>
            <person name="Xie J."/>
            <person name="Shen N."/>
        </authorList>
    </citation>
    <scope>NUCLEOTIDE SEQUENCE</scope>
    <source>
        <strain evidence="3">GXMU-J5</strain>
    </source>
</reference>
<gene>
    <name evidence="3" type="ORF">OFY01_29270</name>
</gene>
<dbReference type="Proteomes" id="UP001163064">
    <property type="component" value="Unassembled WGS sequence"/>
</dbReference>
<keyword evidence="2" id="KW-0460">Magnesium</keyword>
<evidence type="ECO:0000313" key="3">
    <source>
        <dbReference type="EMBL" id="MCX3063774.1"/>
    </source>
</evidence>
<dbReference type="EC" id="4.2.3.-" evidence="2"/>
<dbReference type="RefSeq" id="WP_266604986.1">
    <property type="nucleotide sequence ID" value="NZ_JAPHNL010000321.1"/>
</dbReference>
<dbReference type="SUPFAM" id="SSF48576">
    <property type="entry name" value="Terpenoid synthases"/>
    <property type="match status" value="1"/>
</dbReference>
<comment type="caution">
    <text evidence="3">The sequence shown here is derived from an EMBL/GenBank/DDBJ whole genome shotgun (WGS) entry which is preliminary data.</text>
</comment>
<comment type="cofactor">
    <cofactor evidence="2">
        <name>Mg(2+)</name>
        <dbReference type="ChEBI" id="CHEBI:18420"/>
    </cofactor>
</comment>
<dbReference type="InterPro" id="IPR008949">
    <property type="entry name" value="Isoprenoid_synthase_dom_sf"/>
</dbReference>
<evidence type="ECO:0000256" key="1">
    <source>
        <dbReference type="ARBA" id="ARBA00023239"/>
    </source>
</evidence>
<keyword evidence="1 2" id="KW-0456">Lyase</keyword>
<protein>
    <recommendedName>
        <fullName evidence="2">Terpene synthase</fullName>
        <ecNumber evidence="2">4.2.3.-</ecNumber>
    </recommendedName>
</protein>
<dbReference type="InterPro" id="IPR034686">
    <property type="entry name" value="Terpene_cyclase-like_2"/>
</dbReference>
<organism evidence="3 4">
    <name type="scientific">Streptomyces beihaiensis</name>
    <dbReference type="NCBI Taxonomy" id="2984495"/>
    <lineage>
        <taxon>Bacteria</taxon>
        <taxon>Bacillati</taxon>
        <taxon>Actinomycetota</taxon>
        <taxon>Actinomycetes</taxon>
        <taxon>Kitasatosporales</taxon>
        <taxon>Streptomycetaceae</taxon>
        <taxon>Streptomyces</taxon>
    </lineage>
</organism>
<dbReference type="PANTHER" id="PTHR35201:SF4">
    <property type="entry name" value="BETA-PINACENE SYNTHASE-RELATED"/>
    <property type="match status" value="1"/>
</dbReference>
<evidence type="ECO:0000313" key="4">
    <source>
        <dbReference type="Proteomes" id="UP001163064"/>
    </source>
</evidence>
<dbReference type="SFLD" id="SFLDS00005">
    <property type="entry name" value="Isoprenoid_Synthase_Type_I"/>
    <property type="match status" value="1"/>
</dbReference>
<dbReference type="Pfam" id="PF19086">
    <property type="entry name" value="Terpene_syn_C_2"/>
    <property type="match status" value="1"/>
</dbReference>
<proteinExistence type="inferred from homology"/>
<name>A0ABT3U379_9ACTN</name>
<dbReference type="PANTHER" id="PTHR35201">
    <property type="entry name" value="TERPENE SYNTHASE"/>
    <property type="match status" value="1"/>
</dbReference>
<sequence>MTSSALGLFPSEIRLNSAADEAERDMWRWLDGFGLCRSEHARANVRAARVAYCVGLYYPSASLDRLVLISRFTGWSLLIDEEFDAGPAGRDPASCLAAVTELTEVFDASAGRALGGAMAMAAAELWGQLAPVRSAAWRMRFRSHMANWLWGFYGETVDRAVGRLPGLEEFHERRREMFGVPWYLDLCEHAAGVDLPDAVHRLPAFRALAAAVSDTTALCNDLVSADRERAVGYFHNAVCLLEHHHGWSPQKAAARVGRMIAEGADRITAAYHDLPRQLDRSGLPARAATEALRCADAYLDVVRGNHSYHHTSGRYTHTELLPPGGDLVEGFARPVPRDLP</sequence>
<dbReference type="EMBL" id="JAPHNL010000321">
    <property type="protein sequence ID" value="MCX3063774.1"/>
    <property type="molecule type" value="Genomic_DNA"/>
</dbReference>
<accession>A0ABT3U379</accession>
<evidence type="ECO:0000256" key="2">
    <source>
        <dbReference type="RuleBase" id="RU366034"/>
    </source>
</evidence>
<keyword evidence="4" id="KW-1185">Reference proteome</keyword>
<comment type="similarity">
    <text evidence="2">Belongs to the terpene synthase family.</text>
</comment>